<reference evidence="1 2" key="1">
    <citation type="submission" date="2018-06" db="EMBL/GenBank/DDBJ databases">
        <authorList>
            <person name="Zhirakovskaya E."/>
        </authorList>
    </citation>
    <scope>NUCLEOTIDE SEQUENCE [LARGE SCALE GENOMIC DNA]</scope>
    <source>
        <strain evidence="1 2">LY3</strain>
    </source>
</reference>
<dbReference type="Proteomes" id="UP000249493">
    <property type="component" value="Unassembled WGS sequence"/>
</dbReference>
<gene>
    <name evidence="1" type="ORF">DOZ80_10250</name>
</gene>
<evidence type="ECO:0000313" key="1">
    <source>
        <dbReference type="EMBL" id="RAI70842.1"/>
    </source>
</evidence>
<sequence length="95" mass="10757">MAVELKASDLQTGKYKYTWKRDKGDGKYAGPLDQAKVDKDEGYEVLAFIEKLMNDHSKAKRADVHDAEDALHAPQLSTVVSRVDLYRFVKADLGW</sequence>
<dbReference type="AlphaFoldDB" id="A0A327N760"/>
<evidence type="ECO:0000313" key="2">
    <source>
        <dbReference type="Proteomes" id="UP000249493"/>
    </source>
</evidence>
<name>A0A327N760_PSEFL</name>
<accession>A0A327N760</accession>
<organism evidence="1 2">
    <name type="scientific">Pseudomonas fluorescens</name>
    <dbReference type="NCBI Taxonomy" id="294"/>
    <lineage>
        <taxon>Bacteria</taxon>
        <taxon>Pseudomonadati</taxon>
        <taxon>Pseudomonadota</taxon>
        <taxon>Gammaproteobacteria</taxon>
        <taxon>Pseudomonadales</taxon>
        <taxon>Pseudomonadaceae</taxon>
        <taxon>Pseudomonas</taxon>
    </lineage>
</organism>
<protein>
    <submittedName>
        <fullName evidence="1">Uncharacterized protein</fullName>
    </submittedName>
</protein>
<dbReference type="EMBL" id="QLIN01000003">
    <property type="protein sequence ID" value="RAI70842.1"/>
    <property type="molecule type" value="Genomic_DNA"/>
</dbReference>
<comment type="caution">
    <text evidence="1">The sequence shown here is derived from an EMBL/GenBank/DDBJ whole genome shotgun (WGS) entry which is preliminary data.</text>
</comment>
<proteinExistence type="predicted"/>
<dbReference type="RefSeq" id="WP_111282371.1">
    <property type="nucleotide sequence ID" value="NZ_QLIN01000003.1"/>
</dbReference>